<dbReference type="NCBIfam" id="TIGR03798">
    <property type="entry name" value="leader_Nif11"/>
    <property type="match status" value="1"/>
</dbReference>
<evidence type="ECO:0000259" key="1">
    <source>
        <dbReference type="Pfam" id="PF07862"/>
    </source>
</evidence>
<dbReference type="EMBL" id="FWXI01000001">
    <property type="protein sequence ID" value="SMC33213.1"/>
    <property type="molecule type" value="Genomic_DNA"/>
</dbReference>
<dbReference type="OrthoDB" id="5458396at2"/>
<dbReference type="Proteomes" id="UP000192738">
    <property type="component" value="Unassembled WGS sequence"/>
</dbReference>
<feature type="domain" description="Nif11" evidence="1">
    <location>
        <begin position="1"/>
        <end position="48"/>
    </location>
</feature>
<accession>A0A1W1YAP5</accession>
<gene>
    <name evidence="2" type="ORF">SAMN04488500_101187</name>
</gene>
<evidence type="ECO:0000313" key="3">
    <source>
        <dbReference type="Proteomes" id="UP000192738"/>
    </source>
</evidence>
<keyword evidence="3" id="KW-1185">Reference proteome</keyword>
<evidence type="ECO:0000313" key="2">
    <source>
        <dbReference type="EMBL" id="SMC33213.1"/>
    </source>
</evidence>
<name>A0A1W1YAP5_9FIRM</name>
<proteinExistence type="predicted"/>
<protein>
    <submittedName>
        <fullName evidence="2">Nif11-like leader peptide domain-containing protein</fullName>
    </submittedName>
</protein>
<dbReference type="Pfam" id="PF07862">
    <property type="entry name" value="Nif11"/>
    <property type="match status" value="1"/>
</dbReference>
<dbReference type="RefSeq" id="WP_084573712.1">
    <property type="nucleotide sequence ID" value="NZ_CP155572.1"/>
</dbReference>
<organism evidence="2 3">
    <name type="scientific">Sporomusa malonica</name>
    <dbReference type="NCBI Taxonomy" id="112901"/>
    <lineage>
        <taxon>Bacteria</taxon>
        <taxon>Bacillati</taxon>
        <taxon>Bacillota</taxon>
        <taxon>Negativicutes</taxon>
        <taxon>Selenomonadales</taxon>
        <taxon>Sporomusaceae</taxon>
        <taxon>Sporomusa</taxon>
    </lineage>
</organism>
<dbReference type="InterPro" id="IPR012903">
    <property type="entry name" value="Nif11"/>
</dbReference>
<sequence>MSIESARAFMERMKTDQDLATKIREFNNLEDVKEFIKKAGFDFTREELNEIRGELTEQELDNVAGGRYNNVCEEWYSGW</sequence>
<dbReference type="InterPro" id="IPR022516">
    <property type="entry name" value="CHP03798_Ocin"/>
</dbReference>
<reference evidence="2 3" key="1">
    <citation type="submission" date="2017-04" db="EMBL/GenBank/DDBJ databases">
        <authorList>
            <person name="Afonso C.L."/>
            <person name="Miller P.J."/>
            <person name="Scott M.A."/>
            <person name="Spackman E."/>
            <person name="Goraichik I."/>
            <person name="Dimitrov K.M."/>
            <person name="Suarez D.L."/>
            <person name="Swayne D.E."/>
        </authorList>
    </citation>
    <scope>NUCLEOTIDE SEQUENCE [LARGE SCALE GENOMIC DNA]</scope>
    <source>
        <strain evidence="2 3">DSM 5090</strain>
    </source>
</reference>
<dbReference type="AlphaFoldDB" id="A0A1W1YAP5"/>